<accession>A0A7S1FPK8</accession>
<keyword evidence="5 6" id="KW-0472">Membrane</keyword>
<reference evidence="7" key="1">
    <citation type="submission" date="2021-01" db="EMBL/GenBank/DDBJ databases">
        <authorList>
            <person name="Corre E."/>
            <person name="Pelletier E."/>
            <person name="Niang G."/>
            <person name="Scheremetjew M."/>
            <person name="Finn R."/>
            <person name="Kale V."/>
            <person name="Holt S."/>
            <person name="Cochrane G."/>
            <person name="Meng A."/>
            <person name="Brown T."/>
            <person name="Cohen L."/>
        </authorList>
    </citation>
    <scope>NUCLEOTIDE SEQUENCE</scope>
    <source>
        <strain evidence="7">308</strain>
    </source>
</reference>
<evidence type="ECO:0000256" key="5">
    <source>
        <dbReference type="ARBA" id="ARBA00023136"/>
    </source>
</evidence>
<dbReference type="GO" id="GO:0033573">
    <property type="term" value="C:high-affinity iron permease complex"/>
    <property type="evidence" value="ECO:0007669"/>
    <property type="project" value="InterPro"/>
</dbReference>
<evidence type="ECO:0000313" key="7">
    <source>
        <dbReference type="EMBL" id="CAD8881550.1"/>
    </source>
</evidence>
<evidence type="ECO:0000256" key="2">
    <source>
        <dbReference type="ARBA" id="ARBA00008333"/>
    </source>
</evidence>
<dbReference type="PANTHER" id="PTHR31632">
    <property type="entry name" value="IRON TRANSPORTER FTH1"/>
    <property type="match status" value="1"/>
</dbReference>
<dbReference type="PANTHER" id="PTHR31632:SF2">
    <property type="entry name" value="PLASMA MEMBRANE IRON PERMEASE"/>
    <property type="match status" value="1"/>
</dbReference>
<proteinExistence type="inferred from homology"/>
<keyword evidence="4 6" id="KW-1133">Transmembrane helix</keyword>
<evidence type="ECO:0000256" key="6">
    <source>
        <dbReference type="SAM" id="Phobius"/>
    </source>
</evidence>
<feature type="transmembrane region" description="Helical" evidence="6">
    <location>
        <begin position="51"/>
        <end position="70"/>
    </location>
</feature>
<protein>
    <submittedName>
        <fullName evidence="7">Uncharacterized protein</fullName>
    </submittedName>
</protein>
<organism evidence="7">
    <name type="scientific">Corethron hystrix</name>
    <dbReference type="NCBI Taxonomy" id="216773"/>
    <lineage>
        <taxon>Eukaryota</taxon>
        <taxon>Sar</taxon>
        <taxon>Stramenopiles</taxon>
        <taxon>Ochrophyta</taxon>
        <taxon>Bacillariophyta</taxon>
        <taxon>Coscinodiscophyceae</taxon>
        <taxon>Corethrophycidae</taxon>
        <taxon>Corethrales</taxon>
        <taxon>Corethraceae</taxon>
        <taxon>Corethron</taxon>
    </lineage>
</organism>
<sequence length="215" mass="24229">MNAYSIEERSAEDFELTESNIIFNVAWNVFREVMECGFFMIPFFVGKNAQAIPASAAIGIASASIFGTIIHVITEKWRGSRSWLAVFVAWLIGQLSAGLFQSGCHNFEFVYGSTPVVYKIENERLADNRLPMLLIGPFGYSSTRTVLQIVAFWSWCFLLCFGHYFKHRATIKKMNEKNTPISSTDDQDDLLEVGIEENLDSDSESLPVQDNIAQT</sequence>
<evidence type="ECO:0000256" key="1">
    <source>
        <dbReference type="ARBA" id="ARBA00004141"/>
    </source>
</evidence>
<dbReference type="EMBL" id="HBFR01012096">
    <property type="protein sequence ID" value="CAD8881550.1"/>
    <property type="molecule type" value="Transcribed_RNA"/>
</dbReference>
<comment type="similarity">
    <text evidence="2">Belongs to the oxidase-dependent Fe transporter (OFeT) (TC 9.A.10.1) family.</text>
</comment>
<evidence type="ECO:0000256" key="3">
    <source>
        <dbReference type="ARBA" id="ARBA00022692"/>
    </source>
</evidence>
<dbReference type="AlphaFoldDB" id="A0A7S1FPK8"/>
<feature type="transmembrane region" description="Helical" evidence="6">
    <location>
        <begin position="146"/>
        <end position="165"/>
    </location>
</feature>
<feature type="transmembrane region" description="Helical" evidence="6">
    <location>
        <begin position="82"/>
        <end position="100"/>
    </location>
</feature>
<keyword evidence="3 6" id="KW-0812">Transmembrane</keyword>
<gene>
    <name evidence="7" type="ORF">CHYS00102_LOCUS8737</name>
</gene>
<evidence type="ECO:0000256" key="4">
    <source>
        <dbReference type="ARBA" id="ARBA00022989"/>
    </source>
</evidence>
<dbReference type="GO" id="GO:0015093">
    <property type="term" value="F:ferrous iron transmembrane transporter activity"/>
    <property type="evidence" value="ECO:0007669"/>
    <property type="project" value="TreeGrafter"/>
</dbReference>
<comment type="subcellular location">
    <subcellularLocation>
        <location evidence="1">Membrane</location>
        <topology evidence="1">Multi-pass membrane protein</topology>
    </subcellularLocation>
</comment>
<dbReference type="InterPro" id="IPR004923">
    <property type="entry name" value="FTR1/Fip1/EfeU"/>
</dbReference>
<name>A0A7S1FPK8_9STRA</name>